<accession>A0A0F0GWD3</accession>
<dbReference type="SUPFAM" id="SSF51735">
    <property type="entry name" value="NAD(P)-binding Rossmann-fold domains"/>
    <property type="match status" value="1"/>
</dbReference>
<feature type="transmembrane region" description="Helical" evidence="1">
    <location>
        <begin position="6"/>
        <end position="24"/>
    </location>
</feature>
<reference evidence="2 3" key="1">
    <citation type="submission" date="2015-02" db="EMBL/GenBank/DDBJ databases">
        <authorList>
            <person name="Ju K.-S."/>
            <person name="Doroghazi J.R."/>
            <person name="Metcalf W."/>
        </authorList>
    </citation>
    <scope>NUCLEOTIDE SEQUENCE [LARGE SCALE GENOMIC DNA]</scope>
    <source>
        <strain evidence="2 3">NRRL B-16140</strain>
    </source>
</reference>
<dbReference type="Pfam" id="PF00106">
    <property type="entry name" value="adh_short"/>
    <property type="match status" value="1"/>
</dbReference>
<dbReference type="AlphaFoldDB" id="A0A0F0GWD3"/>
<keyword evidence="1" id="KW-1133">Transmembrane helix</keyword>
<dbReference type="InterPro" id="IPR036291">
    <property type="entry name" value="NAD(P)-bd_dom_sf"/>
</dbReference>
<keyword evidence="3" id="KW-1185">Reference proteome</keyword>
<protein>
    <recommendedName>
        <fullName evidence="4">Short-chain dehydrogenase</fullName>
    </recommendedName>
</protein>
<dbReference type="Proteomes" id="UP000033393">
    <property type="component" value="Unassembled WGS sequence"/>
</dbReference>
<evidence type="ECO:0000313" key="3">
    <source>
        <dbReference type="Proteomes" id="UP000033393"/>
    </source>
</evidence>
<name>A0A0F0GWD3_LENAE</name>
<evidence type="ECO:0008006" key="4">
    <source>
        <dbReference type="Google" id="ProtNLM"/>
    </source>
</evidence>
<evidence type="ECO:0000256" key="1">
    <source>
        <dbReference type="SAM" id="Phobius"/>
    </source>
</evidence>
<dbReference type="EMBL" id="JYJG01000172">
    <property type="protein sequence ID" value="KJK46322.1"/>
    <property type="molecule type" value="Genomic_DNA"/>
</dbReference>
<evidence type="ECO:0000313" key="2">
    <source>
        <dbReference type="EMBL" id="KJK46322.1"/>
    </source>
</evidence>
<proteinExistence type="predicted"/>
<dbReference type="InterPro" id="IPR002347">
    <property type="entry name" value="SDR_fam"/>
</dbReference>
<keyword evidence="1" id="KW-0472">Membrane</keyword>
<comment type="caution">
    <text evidence="2">The sequence shown here is derived from an EMBL/GenBank/DDBJ whole genome shotgun (WGS) entry which is preliminary data.</text>
</comment>
<sequence>MVRKVFGTNVFGVITVTNAMLPLLRRSPAPRVVNVSSAAGSLTICAAVIVRLATLGTDGPTGGFFTASGPLPW</sequence>
<organism evidence="2 3">
    <name type="scientific">Lentzea aerocolonigenes</name>
    <name type="common">Lechevalieria aerocolonigenes</name>
    <name type="synonym">Saccharothrix aerocolonigenes</name>
    <dbReference type="NCBI Taxonomy" id="68170"/>
    <lineage>
        <taxon>Bacteria</taxon>
        <taxon>Bacillati</taxon>
        <taxon>Actinomycetota</taxon>
        <taxon>Actinomycetes</taxon>
        <taxon>Pseudonocardiales</taxon>
        <taxon>Pseudonocardiaceae</taxon>
        <taxon>Lentzea</taxon>
    </lineage>
</organism>
<dbReference type="Gene3D" id="3.40.50.720">
    <property type="entry name" value="NAD(P)-binding Rossmann-like Domain"/>
    <property type="match status" value="1"/>
</dbReference>
<dbReference type="PATRIC" id="fig|68170.10.peg.5971"/>
<gene>
    <name evidence="2" type="ORF">UK23_23640</name>
</gene>
<keyword evidence="1" id="KW-0812">Transmembrane</keyword>